<dbReference type="InterPro" id="IPR013901">
    <property type="entry name" value="Anthrone_oxy"/>
</dbReference>
<keyword evidence="1" id="KW-1133">Transmembrane helix</keyword>
<evidence type="ECO:0000256" key="1">
    <source>
        <dbReference type="SAM" id="Phobius"/>
    </source>
</evidence>
<name>A0A1H1U6W7_9CELL</name>
<dbReference type="OrthoDB" id="428263at2"/>
<dbReference type="RefSeq" id="WP_029252522.1">
    <property type="nucleotide sequence ID" value="NZ_LT629776.1"/>
</dbReference>
<keyword evidence="3" id="KW-1185">Reference proteome</keyword>
<dbReference type="eggNOG" id="COG5500">
    <property type="taxonomic scope" value="Bacteria"/>
</dbReference>
<feature type="transmembrane region" description="Helical" evidence="1">
    <location>
        <begin position="86"/>
        <end position="106"/>
    </location>
</feature>
<protein>
    <submittedName>
        <fullName evidence="2">Uncharacterized membrane protein</fullName>
    </submittedName>
</protein>
<dbReference type="Pfam" id="PF08592">
    <property type="entry name" value="Anthrone_oxy"/>
    <property type="match status" value="1"/>
</dbReference>
<accession>A0A1H1U6W7</accession>
<proteinExistence type="predicted"/>
<gene>
    <name evidence="2" type="ORF">SAMN04489860_2091</name>
</gene>
<evidence type="ECO:0000313" key="2">
    <source>
        <dbReference type="EMBL" id="SDS67579.1"/>
    </source>
</evidence>
<feature type="transmembrane region" description="Helical" evidence="1">
    <location>
        <begin position="6"/>
        <end position="36"/>
    </location>
</feature>
<keyword evidence="1" id="KW-0812">Transmembrane</keyword>
<organism evidence="2 3">
    <name type="scientific">Paraoerskovia marina</name>
    <dbReference type="NCBI Taxonomy" id="545619"/>
    <lineage>
        <taxon>Bacteria</taxon>
        <taxon>Bacillati</taxon>
        <taxon>Actinomycetota</taxon>
        <taxon>Actinomycetes</taxon>
        <taxon>Micrococcales</taxon>
        <taxon>Cellulomonadaceae</taxon>
        <taxon>Paraoerskovia</taxon>
    </lineage>
</organism>
<keyword evidence="1" id="KW-0472">Membrane</keyword>
<feature type="transmembrane region" description="Helical" evidence="1">
    <location>
        <begin position="57"/>
        <end position="80"/>
    </location>
</feature>
<dbReference type="Proteomes" id="UP000185663">
    <property type="component" value="Chromosome I"/>
</dbReference>
<dbReference type="EMBL" id="LT629776">
    <property type="protein sequence ID" value="SDS67579.1"/>
    <property type="molecule type" value="Genomic_DNA"/>
</dbReference>
<dbReference type="AlphaFoldDB" id="A0A1H1U6W7"/>
<sequence length="158" mass="16350">MDLFLSVFVVVLAAVGAAVVAGIYVSLSAVVIPAFLRLKPASGAIAMRSVNRTSARWPLLVVLGATAVAALVAPVLVLALDAGGPSPWWVLAGSVLTLSVFVLSVVKTIPLDRRLGSMESAEAAEFWPEYAQRWTAWNDLRAAAAGAGAVLLVVSLVA</sequence>
<dbReference type="STRING" id="545619.SAMN04489860_2091"/>
<evidence type="ECO:0000313" key="3">
    <source>
        <dbReference type="Proteomes" id="UP000185663"/>
    </source>
</evidence>
<reference evidence="2 3" key="1">
    <citation type="submission" date="2016-10" db="EMBL/GenBank/DDBJ databases">
        <authorList>
            <person name="de Groot N.N."/>
        </authorList>
    </citation>
    <scope>NUCLEOTIDE SEQUENCE [LARGE SCALE GENOMIC DNA]</scope>
    <source>
        <strain evidence="2 3">DSM 22126</strain>
    </source>
</reference>